<sequence>MHRIDNISSHLQDNNYVRVERRGVVGLIRLLRTAPPRSQVGGCVLCAPMRAQILRALKSLEADPTCLVIVFASTSDHFFSSGINTANFADGFISQPAQQPPVPSMFELTASVESCPKVCIAAIQGKCFSWGLELALAADYRVCGINARFRFPEVELGITPCGGGARRLVCRVGVRHALDMLCYGRLVYAREALKMGLLDAAPCCSPQLWEALAHFITTHVAASATDGLRTLDDARAAKAVARQRRRSCPAYAQLPFFSRGWYAWTEHKLRDSVPRARRAPYRAIDAVRLAVTHSLLGDKTISGNAAAADTVGTDAAESNAAYAAAERQLFEVCLASSEAQASQHLLRAAQRTSRAWEKTDALTPTALRPPVSSLPPSVDVVATTTTTTTSAAHVDERAEECGLGLRKVAVMGAGRQGASIALLLLWQRDIEQVVLIESDAQLQGQAVRAMEAFLRGRVAAHRLSQHRCEDMLRRLRATGDPNTPFPPLLADMDLVLECAPEVLALKQNIFAHLDNMCKRSTIFVSVSSSQDVNDVAAVTRRPGQVVGISFFGPADHSPVVEVMRGAATEGWVVERLMRLLSQLNRYPIVSRSGHGCVGTRLLLAALYQAYTMLEDGCLPMQIDFALQKTFNFTQGLFELEDIIGLDTTAAVRASMRRGSAGSVSAAAAVVSATFSEGQEVPVRVPSAEELSNNWWLPSRPVFDIPNSMIAVGAVGRSTREGWYTYATPEECTFGYAIRHPIKSWLWLPTTSASLKLNSMASVAAADAAATTTMTTAHHAGTTIGATAGAQSLASSCVPQRCQLPPVSVECVRPQHNYASEYLTLHSSKRHRCTRRPFRDEEIVDRIVFAMVNEAAKLMADGVITSSSDIDCISVYAFGFPAWRGGLCYYADSVAGLERVVYKMKVVHRALGSAEYPFPCTALQEMLARKQTFASISTQNE</sequence>
<evidence type="ECO:0000256" key="3">
    <source>
        <dbReference type="ARBA" id="ARBA00011245"/>
    </source>
</evidence>
<evidence type="ECO:0000256" key="9">
    <source>
        <dbReference type="ARBA" id="ARBA00023235"/>
    </source>
</evidence>
<dbReference type="Gene3D" id="3.90.226.10">
    <property type="entry name" value="2-enoyl-CoA Hydratase, Chain A, domain 1"/>
    <property type="match status" value="1"/>
</dbReference>
<dbReference type="SUPFAM" id="SSF52096">
    <property type="entry name" value="ClpP/crotonase"/>
    <property type="match status" value="1"/>
</dbReference>
<evidence type="ECO:0000256" key="6">
    <source>
        <dbReference type="ARBA" id="ARBA00023027"/>
    </source>
</evidence>
<dbReference type="RefSeq" id="XP_015662771.1">
    <property type="nucleotide sequence ID" value="XM_015799293.1"/>
</dbReference>
<evidence type="ECO:0000256" key="2">
    <source>
        <dbReference type="ARBA" id="ARBA00005005"/>
    </source>
</evidence>
<evidence type="ECO:0000259" key="12">
    <source>
        <dbReference type="Pfam" id="PF00725"/>
    </source>
</evidence>
<comment type="subcellular location">
    <subcellularLocation>
        <location evidence="1">Peroxisome</location>
    </subcellularLocation>
</comment>
<dbReference type="PANTHER" id="PTHR23309">
    <property type="entry name" value="3-HYDROXYACYL-COA DEHYROGENASE"/>
    <property type="match status" value="1"/>
</dbReference>
<comment type="caution">
    <text evidence="14">The sequence shown here is derived from an EMBL/GenBank/DDBJ whole genome shotgun (WGS) entry which is preliminary data.</text>
</comment>
<feature type="domain" description="3-hydroxyacyl-CoA dehydrogenase NAD binding" evidence="13">
    <location>
        <begin position="407"/>
        <end position="590"/>
    </location>
</feature>
<dbReference type="EMBL" id="LGTL01000003">
    <property type="protein sequence ID" value="KPA84333.1"/>
    <property type="molecule type" value="Genomic_DNA"/>
</dbReference>
<name>A0A0M9G7L6_LEPPY</name>
<protein>
    <submittedName>
        <fullName evidence="14">Putative mitochondrial enoyl-CoA hydratase/Enoyl-CoA isomerase</fullName>
    </submittedName>
</protein>
<dbReference type="EMBL" id="LGTL01000003">
    <property type="protein sequence ID" value="KPA84330.1"/>
    <property type="molecule type" value="Genomic_DNA"/>
</dbReference>
<dbReference type="InterPro" id="IPR036291">
    <property type="entry name" value="NAD(P)-bd_dom_sf"/>
</dbReference>
<reference evidence="14 15" key="1">
    <citation type="submission" date="2015-07" db="EMBL/GenBank/DDBJ databases">
        <title>High-quality genome of monoxenous trypanosomatid Leptomonas pyrrhocoris.</title>
        <authorList>
            <person name="Flegontov P."/>
            <person name="Butenko A."/>
            <person name="Firsov S."/>
            <person name="Vlcek C."/>
            <person name="Logacheva M.D."/>
            <person name="Field M."/>
            <person name="Filatov D."/>
            <person name="Flegontova O."/>
            <person name="Gerasimov E."/>
            <person name="Jackson A.P."/>
            <person name="Kelly S."/>
            <person name="Opperdoes F."/>
            <person name="O'Reilly A."/>
            <person name="Votypka J."/>
            <person name="Yurchenko V."/>
            <person name="Lukes J."/>
        </authorList>
    </citation>
    <scope>NUCLEOTIDE SEQUENCE [LARGE SCALE GENOMIC DNA]</scope>
    <source>
        <strain evidence="14">H10</strain>
    </source>
</reference>
<accession>A0A0M9G7L6</accession>
<dbReference type="UniPathway" id="UPA00659"/>
<keyword evidence="5" id="KW-0560">Oxidoreductase</keyword>
<dbReference type="VEuPathDB" id="TriTrypDB:LpyrH10_03_4890"/>
<keyword evidence="4" id="KW-0276">Fatty acid metabolism</keyword>
<dbReference type="Pfam" id="PF02737">
    <property type="entry name" value="3HCDH_N"/>
    <property type="match status" value="1"/>
</dbReference>
<feature type="domain" description="3-hydroxyacyl-CoA dehydrogenase C-terminal" evidence="12">
    <location>
        <begin position="595"/>
        <end position="674"/>
    </location>
</feature>
<comment type="subunit">
    <text evidence="3">Monomer.</text>
</comment>
<keyword evidence="7" id="KW-0443">Lipid metabolism</keyword>
<dbReference type="PANTHER" id="PTHR23309:SF49">
    <property type="entry name" value="PEROXISOMAL BIFUNCTIONAL ENZYME"/>
    <property type="match status" value="1"/>
</dbReference>
<dbReference type="Gene3D" id="1.10.1040.50">
    <property type="match status" value="2"/>
</dbReference>
<dbReference type="InterPro" id="IPR001753">
    <property type="entry name" value="Enoyl-CoA_hydra/iso"/>
</dbReference>
<evidence type="ECO:0000256" key="10">
    <source>
        <dbReference type="ARBA" id="ARBA00023239"/>
    </source>
</evidence>
<evidence type="ECO:0000256" key="1">
    <source>
        <dbReference type="ARBA" id="ARBA00004275"/>
    </source>
</evidence>
<evidence type="ECO:0000256" key="11">
    <source>
        <dbReference type="ARBA" id="ARBA00023268"/>
    </source>
</evidence>
<dbReference type="GO" id="GO:0003857">
    <property type="term" value="F:(3S)-3-hydroxyacyl-CoA dehydrogenase (NAD+) activity"/>
    <property type="evidence" value="ECO:0007669"/>
    <property type="project" value="TreeGrafter"/>
</dbReference>
<dbReference type="Gene3D" id="3.40.50.720">
    <property type="entry name" value="NAD(P)-binding Rossmann-like Domain"/>
    <property type="match status" value="1"/>
</dbReference>
<dbReference type="CDD" id="cd06558">
    <property type="entry name" value="crotonase-like"/>
    <property type="match status" value="1"/>
</dbReference>
<dbReference type="InterPro" id="IPR006176">
    <property type="entry name" value="3-OHacyl-CoA_DH_NAD-bd"/>
</dbReference>
<dbReference type="GO" id="GO:0004300">
    <property type="term" value="F:enoyl-CoA hydratase activity"/>
    <property type="evidence" value="ECO:0007669"/>
    <property type="project" value="UniProtKB-ARBA"/>
</dbReference>
<dbReference type="InterPro" id="IPR008927">
    <property type="entry name" value="6-PGluconate_DH-like_C_sf"/>
</dbReference>
<keyword evidence="11" id="KW-0511">Multifunctional enzyme</keyword>
<dbReference type="GO" id="GO:0006635">
    <property type="term" value="P:fatty acid beta-oxidation"/>
    <property type="evidence" value="ECO:0007669"/>
    <property type="project" value="UniProtKB-UniPathway"/>
</dbReference>
<dbReference type="RefSeq" id="XP_015662769.1">
    <property type="nucleotide sequence ID" value="XM_015799291.1"/>
</dbReference>
<evidence type="ECO:0000313" key="14">
    <source>
        <dbReference type="EMBL" id="KPA84330.1"/>
    </source>
</evidence>
<dbReference type="GO" id="GO:0070403">
    <property type="term" value="F:NAD+ binding"/>
    <property type="evidence" value="ECO:0007669"/>
    <property type="project" value="InterPro"/>
</dbReference>
<gene>
    <name evidence="14" type="ORF">ABB37_02338</name>
</gene>
<dbReference type="InterPro" id="IPR006108">
    <property type="entry name" value="3HC_DH_C"/>
</dbReference>
<keyword evidence="8" id="KW-0576">Peroxisome</keyword>
<evidence type="ECO:0000256" key="5">
    <source>
        <dbReference type="ARBA" id="ARBA00023002"/>
    </source>
</evidence>
<dbReference type="OMA" id="NAADIDC"/>
<keyword evidence="10" id="KW-0456">Lyase</keyword>
<dbReference type="SUPFAM" id="SSF51735">
    <property type="entry name" value="NAD(P)-binding Rossmann-fold domains"/>
    <property type="match status" value="1"/>
</dbReference>
<dbReference type="SUPFAM" id="SSF48179">
    <property type="entry name" value="6-phosphogluconate dehydrogenase C-terminal domain-like"/>
    <property type="match status" value="2"/>
</dbReference>
<evidence type="ECO:0000313" key="15">
    <source>
        <dbReference type="Proteomes" id="UP000037923"/>
    </source>
</evidence>
<comment type="pathway">
    <text evidence="2">Lipid metabolism; fatty acid beta-oxidation.</text>
</comment>
<keyword evidence="9 14" id="KW-0413">Isomerase</keyword>
<evidence type="ECO:0000259" key="13">
    <source>
        <dbReference type="Pfam" id="PF02737"/>
    </source>
</evidence>
<dbReference type="AlphaFoldDB" id="A0A0M9G7L6"/>
<dbReference type="GO" id="GO:0005777">
    <property type="term" value="C:peroxisome"/>
    <property type="evidence" value="ECO:0007669"/>
    <property type="project" value="UniProtKB-SubCell"/>
</dbReference>
<keyword evidence="15" id="KW-1185">Reference proteome</keyword>
<organism evidence="14 15">
    <name type="scientific">Leptomonas pyrrhocoris</name>
    <name type="common">Firebug parasite</name>
    <dbReference type="NCBI Taxonomy" id="157538"/>
    <lineage>
        <taxon>Eukaryota</taxon>
        <taxon>Discoba</taxon>
        <taxon>Euglenozoa</taxon>
        <taxon>Kinetoplastea</taxon>
        <taxon>Metakinetoplastina</taxon>
        <taxon>Trypanosomatida</taxon>
        <taxon>Trypanosomatidae</taxon>
        <taxon>Leishmaniinae</taxon>
        <taxon>Leptomonas</taxon>
    </lineage>
</organism>
<evidence type="ECO:0000256" key="8">
    <source>
        <dbReference type="ARBA" id="ARBA00023140"/>
    </source>
</evidence>
<evidence type="ECO:0000256" key="7">
    <source>
        <dbReference type="ARBA" id="ARBA00023098"/>
    </source>
</evidence>
<proteinExistence type="predicted"/>
<dbReference type="GeneID" id="26902633"/>
<dbReference type="Pfam" id="PF00378">
    <property type="entry name" value="ECH_1"/>
    <property type="match status" value="1"/>
</dbReference>
<keyword evidence="6" id="KW-0520">NAD</keyword>
<dbReference type="Pfam" id="PF00725">
    <property type="entry name" value="3HCDH"/>
    <property type="match status" value="1"/>
</dbReference>
<dbReference type="Proteomes" id="UP000037923">
    <property type="component" value="Unassembled WGS sequence"/>
</dbReference>
<dbReference type="RefSeq" id="XP_015662772.1">
    <property type="nucleotide sequence ID" value="XM_015799294.1"/>
</dbReference>
<dbReference type="EMBL" id="LGTL01000003">
    <property type="protein sequence ID" value="KPA84332.1"/>
    <property type="molecule type" value="Genomic_DNA"/>
</dbReference>
<dbReference type="EMBL" id="LGTL01000003">
    <property type="protein sequence ID" value="KPA84331.1"/>
    <property type="molecule type" value="Genomic_DNA"/>
</dbReference>
<dbReference type="InterPro" id="IPR029045">
    <property type="entry name" value="ClpP/crotonase-like_dom_sf"/>
</dbReference>
<evidence type="ECO:0000256" key="4">
    <source>
        <dbReference type="ARBA" id="ARBA00022832"/>
    </source>
</evidence>
<dbReference type="RefSeq" id="XP_015662770.1">
    <property type="nucleotide sequence ID" value="XM_015799292.1"/>
</dbReference>
<dbReference type="OrthoDB" id="2018133at2759"/>
<dbReference type="GO" id="GO:0016853">
    <property type="term" value="F:isomerase activity"/>
    <property type="evidence" value="ECO:0007669"/>
    <property type="project" value="UniProtKB-KW"/>
</dbReference>